<dbReference type="OrthoDB" id="10638281at2759"/>
<keyword evidence="1" id="KW-0175">Coiled coil</keyword>
<organism evidence="3 4">
    <name type="scientific">Stentor coeruleus</name>
    <dbReference type="NCBI Taxonomy" id="5963"/>
    <lineage>
        <taxon>Eukaryota</taxon>
        <taxon>Sar</taxon>
        <taxon>Alveolata</taxon>
        <taxon>Ciliophora</taxon>
        <taxon>Postciliodesmatophora</taxon>
        <taxon>Heterotrichea</taxon>
        <taxon>Heterotrichida</taxon>
        <taxon>Stentoridae</taxon>
        <taxon>Stentor</taxon>
    </lineage>
</organism>
<proteinExistence type="predicted"/>
<evidence type="ECO:0000313" key="4">
    <source>
        <dbReference type="Proteomes" id="UP000187209"/>
    </source>
</evidence>
<feature type="region of interest" description="Disordered" evidence="2">
    <location>
        <begin position="1"/>
        <end position="31"/>
    </location>
</feature>
<dbReference type="EMBL" id="MPUH01000007">
    <property type="protein sequence ID" value="OMJ95813.1"/>
    <property type="molecule type" value="Genomic_DNA"/>
</dbReference>
<sequence>MNKYVYATHERPKSGLQHSRATVQENQTEKKPSLVRPVSASISTFSHIENKRQMKNNLENAQDPLFKSLEFLKKSKIAEFSLPDKQVNTMLVHLDRITRNTMYGQKRIELRENEKIAVELLPGESQFTYVNTKGQTCPLNIMIQKAQGGALETYVSRKIKEPTKIMNDETYTSDTIRLTDKSFFFISPFIALNFTAVKETKFTVWIKFGQRLVLKKKKECTMSVPSLIGNKKSFMDEDYIHKKPPIKNFIKLNQTFHFIKTPDHLKEAEKKRTQVKERYRNIQLEIQEKRKSNIKKHELRLDAELKGMEILDIIRRKQNFEKFWITFAFLSRSLLFIRRSLKDSRQKKLKKFLKNNAARKIQKRFHKLLVKNPIKNKIDYLIFNSLKLFGIHTRFSKAYDYDKIFKCIKESAKNRVLPTKFNILFKKIHLIQVQFREYQVTNQIRLQELDELWIQTLTAKIEKINSLKKKNKKWKKRMLEKYSSISDDVKAKVLIDYLANSKRKFLDKLKEHIEKNKEKKFSFEQRKKFLESEMDVMIYMCPPLFDYLPTQKEMMKLINSILGSNEEKDEG</sequence>
<dbReference type="Proteomes" id="UP000187209">
    <property type="component" value="Unassembled WGS sequence"/>
</dbReference>
<accession>A0A1R2D3J1</accession>
<name>A0A1R2D3J1_9CILI</name>
<comment type="caution">
    <text evidence="3">The sequence shown here is derived from an EMBL/GenBank/DDBJ whole genome shotgun (WGS) entry which is preliminary data.</text>
</comment>
<protein>
    <submittedName>
        <fullName evidence="3">Uncharacterized protein</fullName>
    </submittedName>
</protein>
<evidence type="ECO:0000256" key="1">
    <source>
        <dbReference type="SAM" id="Coils"/>
    </source>
</evidence>
<reference evidence="3 4" key="1">
    <citation type="submission" date="2016-11" db="EMBL/GenBank/DDBJ databases">
        <title>The macronuclear genome of Stentor coeruleus: a giant cell with tiny introns.</title>
        <authorList>
            <person name="Slabodnick M."/>
            <person name="Ruby J.G."/>
            <person name="Reiff S.B."/>
            <person name="Swart E.C."/>
            <person name="Gosai S."/>
            <person name="Prabakaran S."/>
            <person name="Witkowska E."/>
            <person name="Larue G.E."/>
            <person name="Fisher S."/>
            <person name="Freeman R.M."/>
            <person name="Gunawardena J."/>
            <person name="Chu W."/>
            <person name="Stover N.A."/>
            <person name="Gregory B.D."/>
            <person name="Nowacki M."/>
            <person name="Derisi J."/>
            <person name="Roy S.W."/>
            <person name="Marshall W.F."/>
            <person name="Sood P."/>
        </authorList>
    </citation>
    <scope>NUCLEOTIDE SEQUENCE [LARGE SCALE GENOMIC DNA]</scope>
    <source>
        <strain evidence="3">WM001</strain>
    </source>
</reference>
<feature type="compositionally biased region" description="Polar residues" evidence="2">
    <location>
        <begin position="16"/>
        <end position="26"/>
    </location>
</feature>
<dbReference type="AlphaFoldDB" id="A0A1R2D3J1"/>
<keyword evidence="4" id="KW-1185">Reference proteome</keyword>
<feature type="coiled-coil region" evidence="1">
    <location>
        <begin position="265"/>
        <end position="292"/>
    </location>
</feature>
<gene>
    <name evidence="3" type="ORF">SteCoe_707</name>
</gene>
<evidence type="ECO:0000313" key="3">
    <source>
        <dbReference type="EMBL" id="OMJ95813.1"/>
    </source>
</evidence>
<evidence type="ECO:0000256" key="2">
    <source>
        <dbReference type="SAM" id="MobiDB-lite"/>
    </source>
</evidence>